<dbReference type="GO" id="GO:0003723">
    <property type="term" value="F:RNA binding"/>
    <property type="evidence" value="ECO:0007669"/>
    <property type="project" value="InterPro"/>
</dbReference>
<dbReference type="CDD" id="cd21152">
    <property type="entry name" value="PUA_TruB_bacterial"/>
    <property type="match status" value="1"/>
</dbReference>
<feature type="domain" description="tRNA pseudouridylate synthase B C-terminal" evidence="8">
    <location>
        <begin position="181"/>
        <end position="238"/>
    </location>
</feature>
<dbReference type="GO" id="GO:0031119">
    <property type="term" value="P:tRNA pseudouridine synthesis"/>
    <property type="evidence" value="ECO:0007669"/>
    <property type="project" value="UniProtKB-UniRule"/>
</dbReference>
<evidence type="ECO:0000256" key="2">
    <source>
        <dbReference type="ARBA" id="ARBA00005642"/>
    </source>
</evidence>
<dbReference type="PANTHER" id="PTHR13767">
    <property type="entry name" value="TRNA-PSEUDOURIDINE SYNTHASE"/>
    <property type="match status" value="1"/>
</dbReference>
<dbReference type="InterPro" id="IPR002501">
    <property type="entry name" value="PsdUridine_synth_N"/>
</dbReference>
<dbReference type="Gene3D" id="3.30.2350.10">
    <property type="entry name" value="Pseudouridine synthase"/>
    <property type="match status" value="1"/>
</dbReference>
<keyword evidence="3 5" id="KW-0819">tRNA processing</keyword>
<dbReference type="InterPro" id="IPR015947">
    <property type="entry name" value="PUA-like_sf"/>
</dbReference>
<comment type="catalytic activity">
    <reaction evidence="1 5">
        <text>uridine(55) in tRNA = pseudouridine(55) in tRNA</text>
        <dbReference type="Rhea" id="RHEA:42532"/>
        <dbReference type="Rhea" id="RHEA-COMP:10101"/>
        <dbReference type="Rhea" id="RHEA-COMP:10102"/>
        <dbReference type="ChEBI" id="CHEBI:65314"/>
        <dbReference type="ChEBI" id="CHEBI:65315"/>
        <dbReference type="EC" id="5.4.99.25"/>
    </reaction>
</comment>
<evidence type="ECO:0000313" key="9">
    <source>
        <dbReference type="EMBL" id="MCX2525102.1"/>
    </source>
</evidence>
<keyword evidence="4 5" id="KW-0413">Isomerase</keyword>
<evidence type="ECO:0000256" key="5">
    <source>
        <dbReference type="HAMAP-Rule" id="MF_01080"/>
    </source>
</evidence>
<dbReference type="Pfam" id="PF16198">
    <property type="entry name" value="TruB_C_2"/>
    <property type="match status" value="1"/>
</dbReference>
<protein>
    <recommendedName>
        <fullName evidence="5">tRNA pseudouridine synthase B</fullName>
        <ecNumber evidence="5">5.4.99.25</ecNumber>
    </recommendedName>
    <alternativeName>
        <fullName evidence="5">tRNA pseudouridine(55) synthase</fullName>
        <shortName evidence="5">Psi55 synthase</shortName>
    </alternativeName>
    <alternativeName>
        <fullName evidence="5">tRNA pseudouridylate synthase</fullName>
    </alternativeName>
    <alternativeName>
        <fullName evidence="5">tRNA-uridine isomerase</fullName>
    </alternativeName>
</protein>
<dbReference type="EC" id="5.4.99.25" evidence="5"/>
<dbReference type="AlphaFoldDB" id="A0AA41ZHY9"/>
<evidence type="ECO:0000313" key="10">
    <source>
        <dbReference type="Proteomes" id="UP001165678"/>
    </source>
</evidence>
<accession>A0AA41ZHY9</accession>
<feature type="domain" description="tRNA pseudouridine synthase II TruB subfamily 1 C-terminal" evidence="7">
    <location>
        <begin position="242"/>
        <end position="300"/>
    </location>
</feature>
<dbReference type="HAMAP" id="MF_01080">
    <property type="entry name" value="TruB_bact"/>
    <property type="match status" value="1"/>
</dbReference>
<dbReference type="NCBIfam" id="TIGR00431">
    <property type="entry name" value="TruB"/>
    <property type="match status" value="1"/>
</dbReference>
<dbReference type="Proteomes" id="UP001165678">
    <property type="component" value="Unassembled WGS sequence"/>
</dbReference>
<dbReference type="Gene3D" id="2.30.130.10">
    <property type="entry name" value="PUA domain"/>
    <property type="match status" value="1"/>
</dbReference>
<evidence type="ECO:0000256" key="3">
    <source>
        <dbReference type="ARBA" id="ARBA00022694"/>
    </source>
</evidence>
<dbReference type="RefSeq" id="WP_265896686.1">
    <property type="nucleotide sequence ID" value="NZ_JAPIVE010000004.1"/>
</dbReference>
<gene>
    <name evidence="5 9" type="primary">truB</name>
    <name evidence="9" type="ORF">OQ287_12690</name>
</gene>
<evidence type="ECO:0000256" key="4">
    <source>
        <dbReference type="ARBA" id="ARBA00023235"/>
    </source>
</evidence>
<reference evidence="9" key="1">
    <citation type="submission" date="2022-11" db="EMBL/GenBank/DDBJ databases">
        <title>Larsenimonas rhizosphaerae sp. nov., isolated from a tidal mudflat.</title>
        <authorList>
            <person name="Lee S.D."/>
            <person name="Kim I.S."/>
        </authorList>
    </citation>
    <scope>NUCLEOTIDE SEQUENCE</scope>
    <source>
        <strain evidence="9">GH2-1</strain>
    </source>
</reference>
<dbReference type="EMBL" id="JAPIVE010000004">
    <property type="protein sequence ID" value="MCX2525102.1"/>
    <property type="molecule type" value="Genomic_DNA"/>
</dbReference>
<dbReference type="FunFam" id="3.30.2350.10:FF:000011">
    <property type="entry name" value="tRNA pseudouridine synthase B"/>
    <property type="match status" value="1"/>
</dbReference>
<dbReference type="GO" id="GO:1990481">
    <property type="term" value="P:mRNA pseudouridine synthesis"/>
    <property type="evidence" value="ECO:0007669"/>
    <property type="project" value="TreeGrafter"/>
</dbReference>
<feature type="active site" description="Nucleophile" evidence="5">
    <location>
        <position position="47"/>
    </location>
</feature>
<dbReference type="SUPFAM" id="SSF55120">
    <property type="entry name" value="Pseudouridine synthase"/>
    <property type="match status" value="1"/>
</dbReference>
<keyword evidence="10" id="KW-1185">Reference proteome</keyword>
<organism evidence="9 10">
    <name type="scientific">Larsenimonas rhizosphaerae</name>
    <dbReference type="NCBI Taxonomy" id="2944682"/>
    <lineage>
        <taxon>Bacteria</taxon>
        <taxon>Pseudomonadati</taxon>
        <taxon>Pseudomonadota</taxon>
        <taxon>Gammaproteobacteria</taxon>
        <taxon>Oceanospirillales</taxon>
        <taxon>Halomonadaceae</taxon>
        <taxon>Larsenimonas</taxon>
    </lineage>
</organism>
<dbReference type="Pfam" id="PF09157">
    <property type="entry name" value="TruB-C_2"/>
    <property type="match status" value="1"/>
</dbReference>
<dbReference type="SUPFAM" id="SSF88697">
    <property type="entry name" value="PUA domain-like"/>
    <property type="match status" value="1"/>
</dbReference>
<dbReference type="InterPro" id="IPR036974">
    <property type="entry name" value="PUA_sf"/>
</dbReference>
<comment type="similarity">
    <text evidence="2 5">Belongs to the pseudouridine synthase TruB family. Type 1 subfamily.</text>
</comment>
<dbReference type="Pfam" id="PF01509">
    <property type="entry name" value="TruB_N"/>
    <property type="match status" value="1"/>
</dbReference>
<evidence type="ECO:0000256" key="1">
    <source>
        <dbReference type="ARBA" id="ARBA00000385"/>
    </source>
</evidence>
<name>A0AA41ZHY9_9GAMM</name>
<evidence type="ECO:0000259" key="7">
    <source>
        <dbReference type="Pfam" id="PF09157"/>
    </source>
</evidence>
<dbReference type="GO" id="GO:0160148">
    <property type="term" value="F:tRNA pseudouridine(55) synthase activity"/>
    <property type="evidence" value="ECO:0007669"/>
    <property type="project" value="UniProtKB-EC"/>
</dbReference>
<dbReference type="PANTHER" id="PTHR13767:SF2">
    <property type="entry name" value="PSEUDOURIDYLATE SYNTHASE TRUB1"/>
    <property type="match status" value="1"/>
</dbReference>
<dbReference type="CDD" id="cd02573">
    <property type="entry name" value="PseudoU_synth_EcTruB"/>
    <property type="match status" value="1"/>
</dbReference>
<dbReference type="InterPro" id="IPR015240">
    <property type="entry name" value="tRNA_sdUridine_synth_fam1_C"/>
</dbReference>
<dbReference type="InterPro" id="IPR014780">
    <property type="entry name" value="tRNA_psdUridine_synth_TruB"/>
</dbReference>
<dbReference type="InterPro" id="IPR020103">
    <property type="entry name" value="PsdUridine_synth_cat_dom_sf"/>
</dbReference>
<dbReference type="InterPro" id="IPR032819">
    <property type="entry name" value="TruB_C"/>
</dbReference>
<sequence>MARRRKGKPIDGVLLLDKPSGMSSNRALQKARGLFGAQKAGHTGTLDPMATGLLPVLLGEATKFASYLLDADKRYIASLRLGQCTDTGDAEGQVIQERPVPLLEPASIDAAVAQFTGEIEQVPPMFSALKYQGRPLYELAREGREIKRAPRSVSVYHSRPFDAGPTGFSLDVTCSKGTYVRTLAMDIGEVLGCGAHLDALRRLRTGPFDASGMVTLEHLENLGDSERMACLLPMDVLIEHLPRVMLDADQSARFQQGQGVMLQNRTSVVDDDPVRVYDEHRLLGIALVEPTGRLAPKRLVNTAEST</sequence>
<comment type="function">
    <text evidence="5">Responsible for synthesis of pseudouridine from uracil-55 in the psi GC loop of transfer RNAs.</text>
</comment>
<proteinExistence type="inferred from homology"/>
<feature type="domain" description="Pseudouridine synthase II N-terminal" evidence="6">
    <location>
        <begin position="32"/>
        <end position="180"/>
    </location>
</feature>
<comment type="caution">
    <text evidence="9">The sequence shown here is derived from an EMBL/GenBank/DDBJ whole genome shotgun (WGS) entry which is preliminary data.</text>
</comment>
<evidence type="ECO:0000259" key="6">
    <source>
        <dbReference type="Pfam" id="PF01509"/>
    </source>
</evidence>
<evidence type="ECO:0000259" key="8">
    <source>
        <dbReference type="Pfam" id="PF16198"/>
    </source>
</evidence>